<comment type="caution">
    <text evidence="2">The sequence shown here is derived from an EMBL/GenBank/DDBJ whole genome shotgun (WGS) entry which is preliminary data.</text>
</comment>
<feature type="region of interest" description="Disordered" evidence="1">
    <location>
        <begin position="32"/>
        <end position="113"/>
    </location>
</feature>
<name>A0A426XM74_ENSVE</name>
<evidence type="ECO:0000313" key="3">
    <source>
        <dbReference type="Proteomes" id="UP000287651"/>
    </source>
</evidence>
<proteinExistence type="predicted"/>
<evidence type="ECO:0000256" key="1">
    <source>
        <dbReference type="SAM" id="MobiDB-lite"/>
    </source>
</evidence>
<dbReference type="Proteomes" id="UP000287651">
    <property type="component" value="Unassembled WGS sequence"/>
</dbReference>
<accession>A0A426XM74</accession>
<dbReference type="AlphaFoldDB" id="A0A426XM74"/>
<feature type="compositionally biased region" description="Acidic residues" evidence="1">
    <location>
        <begin position="47"/>
        <end position="69"/>
    </location>
</feature>
<dbReference type="EMBL" id="AMZH03019271">
    <property type="protein sequence ID" value="RRT40574.1"/>
    <property type="molecule type" value="Genomic_DNA"/>
</dbReference>
<reference evidence="2 3" key="1">
    <citation type="journal article" date="2014" name="Agronomy (Basel)">
        <title>A Draft Genome Sequence for Ensete ventricosum, the Drought-Tolerant Tree Against Hunger.</title>
        <authorList>
            <person name="Harrison J."/>
            <person name="Moore K.A."/>
            <person name="Paszkiewicz K."/>
            <person name="Jones T."/>
            <person name="Grant M."/>
            <person name="Ambacheew D."/>
            <person name="Muzemil S."/>
            <person name="Studholme D.J."/>
        </authorList>
    </citation>
    <scope>NUCLEOTIDE SEQUENCE [LARGE SCALE GENOMIC DNA]</scope>
</reference>
<gene>
    <name evidence="2" type="ORF">B296_00032129</name>
</gene>
<protein>
    <submittedName>
        <fullName evidence="2">Uncharacterized protein</fullName>
    </submittedName>
</protein>
<sequence length="113" mass="12629">MIQFFPHKRTCLRCQDPSAPTQIAIKFKNKLKGFPNPTEGGALVDALEGDNGGEDEDEWQEEGEDEDGVEQGPVGDVAGGDLHLHQVEKPIAARYRDASHARRETNLHRPRRE</sequence>
<feature type="compositionally biased region" description="Basic and acidic residues" evidence="1">
    <location>
        <begin position="94"/>
        <end position="113"/>
    </location>
</feature>
<organism evidence="2 3">
    <name type="scientific">Ensete ventricosum</name>
    <name type="common">Abyssinian banana</name>
    <name type="synonym">Musa ensete</name>
    <dbReference type="NCBI Taxonomy" id="4639"/>
    <lineage>
        <taxon>Eukaryota</taxon>
        <taxon>Viridiplantae</taxon>
        <taxon>Streptophyta</taxon>
        <taxon>Embryophyta</taxon>
        <taxon>Tracheophyta</taxon>
        <taxon>Spermatophyta</taxon>
        <taxon>Magnoliopsida</taxon>
        <taxon>Liliopsida</taxon>
        <taxon>Zingiberales</taxon>
        <taxon>Musaceae</taxon>
        <taxon>Ensete</taxon>
    </lineage>
</organism>
<evidence type="ECO:0000313" key="2">
    <source>
        <dbReference type="EMBL" id="RRT40574.1"/>
    </source>
</evidence>